<organism evidence="4 5">
    <name type="scientific">Novipirellula artificiosorum</name>
    <dbReference type="NCBI Taxonomy" id="2528016"/>
    <lineage>
        <taxon>Bacteria</taxon>
        <taxon>Pseudomonadati</taxon>
        <taxon>Planctomycetota</taxon>
        <taxon>Planctomycetia</taxon>
        <taxon>Pirellulales</taxon>
        <taxon>Pirellulaceae</taxon>
        <taxon>Novipirellula</taxon>
    </lineage>
</organism>
<evidence type="ECO:0000256" key="3">
    <source>
        <dbReference type="ARBA" id="ARBA00023237"/>
    </source>
</evidence>
<dbReference type="Proteomes" id="UP000319143">
    <property type="component" value="Unassembled WGS sequence"/>
</dbReference>
<dbReference type="AlphaFoldDB" id="A0A5C6D874"/>
<evidence type="ECO:0000256" key="2">
    <source>
        <dbReference type="ARBA" id="ARBA00023136"/>
    </source>
</evidence>
<dbReference type="InterPro" id="IPR036942">
    <property type="entry name" value="Beta-barrel_TonB_sf"/>
</dbReference>
<evidence type="ECO:0000313" key="5">
    <source>
        <dbReference type="Proteomes" id="UP000319143"/>
    </source>
</evidence>
<comment type="subcellular location">
    <subcellularLocation>
        <location evidence="1">Cell outer membrane</location>
    </subcellularLocation>
</comment>
<keyword evidence="4" id="KW-0675">Receptor</keyword>
<keyword evidence="2" id="KW-0472">Membrane</keyword>
<keyword evidence="5" id="KW-1185">Reference proteome</keyword>
<dbReference type="SUPFAM" id="SSF56935">
    <property type="entry name" value="Porins"/>
    <property type="match status" value="1"/>
</dbReference>
<keyword evidence="3" id="KW-0998">Cell outer membrane</keyword>
<dbReference type="EMBL" id="SJPV01000011">
    <property type="protein sequence ID" value="TWU33040.1"/>
    <property type="molecule type" value="Genomic_DNA"/>
</dbReference>
<evidence type="ECO:0000313" key="4">
    <source>
        <dbReference type="EMBL" id="TWU33040.1"/>
    </source>
</evidence>
<reference evidence="4 5" key="1">
    <citation type="submission" date="2019-02" db="EMBL/GenBank/DDBJ databases">
        <title>Deep-cultivation of Planctomycetes and their phenomic and genomic characterization uncovers novel biology.</title>
        <authorList>
            <person name="Wiegand S."/>
            <person name="Jogler M."/>
            <person name="Boedeker C."/>
            <person name="Pinto D."/>
            <person name="Vollmers J."/>
            <person name="Rivas-Marin E."/>
            <person name="Kohn T."/>
            <person name="Peeters S.H."/>
            <person name="Heuer A."/>
            <person name="Rast P."/>
            <person name="Oberbeckmann S."/>
            <person name="Bunk B."/>
            <person name="Jeske O."/>
            <person name="Meyerdierks A."/>
            <person name="Storesund J.E."/>
            <person name="Kallscheuer N."/>
            <person name="Luecker S."/>
            <person name="Lage O.M."/>
            <person name="Pohl T."/>
            <person name="Merkel B.J."/>
            <person name="Hornburger P."/>
            <person name="Mueller R.-W."/>
            <person name="Bruemmer F."/>
            <person name="Labrenz M."/>
            <person name="Spormann A.M."/>
            <person name="Op Den Camp H."/>
            <person name="Overmann J."/>
            <person name="Amann R."/>
            <person name="Jetten M.S.M."/>
            <person name="Mascher T."/>
            <person name="Medema M.H."/>
            <person name="Devos D.P."/>
            <person name="Kaster A.-K."/>
            <person name="Ovreas L."/>
            <person name="Rohde M."/>
            <person name="Galperin M.Y."/>
            <person name="Jogler C."/>
        </authorList>
    </citation>
    <scope>NUCLEOTIDE SEQUENCE [LARGE SCALE GENOMIC DNA]</scope>
    <source>
        <strain evidence="4 5">Poly41</strain>
    </source>
</reference>
<gene>
    <name evidence="4" type="ORF">Poly41_54230</name>
</gene>
<name>A0A5C6D874_9BACT</name>
<accession>A0A5C6D874</accession>
<comment type="caution">
    <text evidence="4">The sequence shown here is derived from an EMBL/GenBank/DDBJ whole genome shotgun (WGS) entry which is preliminary data.</text>
</comment>
<dbReference type="Gene3D" id="2.40.170.20">
    <property type="entry name" value="TonB-dependent receptor, beta-barrel domain"/>
    <property type="match status" value="1"/>
</dbReference>
<dbReference type="GO" id="GO:0009279">
    <property type="term" value="C:cell outer membrane"/>
    <property type="evidence" value="ECO:0007669"/>
    <property type="project" value="UniProtKB-SubCell"/>
</dbReference>
<evidence type="ECO:0000256" key="1">
    <source>
        <dbReference type="ARBA" id="ARBA00004442"/>
    </source>
</evidence>
<protein>
    <submittedName>
        <fullName evidence="4">TonB dependent receptor</fullName>
    </submittedName>
</protein>
<sequence>MRGDCEHVDNGVTLNGAAPVQAVVPSTLARFLRLRPVPASGSTVPIPLETDTPGFATSYLRGYLRPRDHVNITAGVENLFDRNYYEHLNLRLPADPANDFAQTIVLSPGITPYIGVEVEY</sequence>
<proteinExistence type="predicted"/>